<protein>
    <recommendedName>
        <fullName evidence="5">Exocyst complex component SEC15</fullName>
    </recommendedName>
</protein>
<dbReference type="Gene3D" id="1.10.357.30">
    <property type="entry name" value="Exocyst complex subunit Sec15 C-terminal domain, N-terminal subdomain"/>
    <property type="match status" value="1"/>
</dbReference>
<dbReference type="GO" id="GO:0000145">
    <property type="term" value="C:exocyst"/>
    <property type="evidence" value="ECO:0007669"/>
    <property type="project" value="UniProtKB-UniRule"/>
</dbReference>
<evidence type="ECO:0000256" key="3">
    <source>
        <dbReference type="ARBA" id="ARBA00022483"/>
    </source>
</evidence>
<dbReference type="OrthoDB" id="10267033at2759"/>
<dbReference type="Gene3D" id="1.20.58.670">
    <property type="entry name" value="Dsl1p vesicle tethering complex, Tip20p subunit, domain D"/>
    <property type="match status" value="1"/>
</dbReference>
<evidence type="ECO:0000259" key="6">
    <source>
        <dbReference type="Pfam" id="PF04091"/>
    </source>
</evidence>
<dbReference type="InterPro" id="IPR007225">
    <property type="entry name" value="EXOC6/Sec15"/>
</dbReference>
<dbReference type="PANTHER" id="PTHR12702">
    <property type="entry name" value="SEC15"/>
    <property type="match status" value="1"/>
</dbReference>
<keyword evidence="2 5" id="KW-0813">Transport</keyword>
<comment type="similarity">
    <text evidence="1 5">Belongs to the SEC15 family.</text>
</comment>
<dbReference type="PANTHER" id="PTHR12702:SF0">
    <property type="entry name" value="EXOCYST COMPLEX COMPONENT 6"/>
    <property type="match status" value="1"/>
</dbReference>
<dbReference type="Pfam" id="PF04091">
    <property type="entry name" value="Sec15_C"/>
    <property type="match status" value="1"/>
</dbReference>
<dbReference type="InterPro" id="IPR048359">
    <property type="entry name" value="EXOC6_Sec15_N"/>
</dbReference>
<dbReference type="InterPro" id="IPR042044">
    <property type="entry name" value="EXOC6PINT-1/Sec15/Tip20_C_dom2"/>
</dbReference>
<feature type="domain" description="Exocyst complex subunit EXOC6/Sec15 C-terminal" evidence="6">
    <location>
        <begin position="430"/>
        <end position="778"/>
    </location>
</feature>
<proteinExistence type="inferred from homology"/>
<dbReference type="AlphaFoldDB" id="A0A9P6NPI9"/>
<dbReference type="EMBL" id="MU167250">
    <property type="protein sequence ID" value="KAG0147256.1"/>
    <property type="molecule type" value="Genomic_DNA"/>
</dbReference>
<dbReference type="GO" id="GO:0006886">
    <property type="term" value="P:intracellular protein transport"/>
    <property type="evidence" value="ECO:0007669"/>
    <property type="project" value="InterPro"/>
</dbReference>
<dbReference type="GO" id="GO:0006893">
    <property type="term" value="P:Golgi to plasma membrane transport"/>
    <property type="evidence" value="ECO:0007669"/>
    <property type="project" value="TreeGrafter"/>
</dbReference>
<evidence type="ECO:0000259" key="7">
    <source>
        <dbReference type="Pfam" id="PF20651"/>
    </source>
</evidence>
<dbReference type="GO" id="GO:0090522">
    <property type="term" value="P:vesicle tethering involved in exocytosis"/>
    <property type="evidence" value="ECO:0007669"/>
    <property type="project" value="UniProtKB-UniRule"/>
</dbReference>
<dbReference type="InterPro" id="IPR042045">
    <property type="entry name" value="EXOC6/Sec15_C_dom1"/>
</dbReference>
<sequence>MTTASPITLTSGSSTGKVKSKKVFFTHQDIEAQLQNLYLYSDFSATRSGDPDQLENLGPIIRNIHLSKQQDAFLRHLNKFMRTKEHEIEGVCKANHQDFIGSVDKLLSVRQGTLSLRSHVVSLDASLQSSGASLASARAALLDARKVASNIDETIETIQACLRVLDLSKKVSQQIESGKYYSALRSLDELQFVHLKPLLPLAAFAGYLSEALPNEKMRVREEVTKQLNSWLYDARERSGDVGKLAMESMDLRTRRWKARRDRVKHHDTASLAMLVNVNTPVEMAVSERHEYNVLDTPDCNIDFSPLYLAIHIYKTLDSREELAKSFRDDRRAQAHLIISSTPFALDHTLPDLLQAIVGFFIIEAHVLHTTKAFRDETEVENLWEEVCERLVGMVSDGVGECEDLELFLGLKTTLLTFAQTAAAYDYSATQLNELLGTLFERYTELLEWKYGTDFEQIVLGDDHQQMTVNDEDEFAKVVEVSFLPETGEWAKDNLITGSFPAALPFSQTYPLCCIDIRNFVTKYYHFAEGFASATRDTDDVLRKTLDKLLIKHINSHIRTRVQHTRNLSQLSQIVINVQFLQTACLELESLLVTLRVTPRSGPVKLDSARAFQATLALSEETILSRVDAKITDFFDMADYEWTTDQMAGPEASVYLIECVNYLTTMMTNVLGMLPVEVQRTVYLGAWSHIAHRLMGFFVDREPIKMSDGGLSFLANDVRFAVAQASALKIEGLEQVFDELSQIVRLLESPDVGSYLDPDYRKMKYSLVTPRRLAPILIKLVTHLNSIPNVPDPSRKEAMEDVLKAVSRA</sequence>
<keyword evidence="4" id="KW-0175">Coiled coil</keyword>
<gene>
    <name evidence="8" type="ORF">CROQUDRAFT_656365</name>
</gene>
<dbReference type="Proteomes" id="UP000886653">
    <property type="component" value="Unassembled WGS sequence"/>
</dbReference>
<comment type="function">
    <text evidence="5">Component of the exocyst complex involved in the docking of exocytic vesicles with fusion sites on the plasma membrane.</text>
</comment>
<keyword evidence="3 5" id="KW-0268">Exocytosis</keyword>
<feature type="domain" description="Exocyst complex component EXOC6/Sec15 N-terminal" evidence="7">
    <location>
        <begin position="76"/>
        <end position="246"/>
    </location>
</feature>
<keyword evidence="9" id="KW-1185">Reference proteome</keyword>
<evidence type="ECO:0000256" key="4">
    <source>
        <dbReference type="ARBA" id="ARBA00023054"/>
    </source>
</evidence>
<dbReference type="InterPro" id="IPR046361">
    <property type="entry name" value="EXOC6/Sec15_C"/>
</dbReference>
<evidence type="ECO:0000256" key="2">
    <source>
        <dbReference type="ARBA" id="ARBA00022448"/>
    </source>
</evidence>
<reference evidence="8" key="1">
    <citation type="submission" date="2013-11" db="EMBL/GenBank/DDBJ databases">
        <title>Genome sequence of the fusiform rust pathogen reveals effectors for host alternation and coevolution with pine.</title>
        <authorList>
            <consortium name="DOE Joint Genome Institute"/>
            <person name="Smith K."/>
            <person name="Pendleton A."/>
            <person name="Kubisiak T."/>
            <person name="Anderson C."/>
            <person name="Salamov A."/>
            <person name="Aerts A."/>
            <person name="Riley R."/>
            <person name="Clum A."/>
            <person name="Lindquist E."/>
            <person name="Ence D."/>
            <person name="Campbell M."/>
            <person name="Kronenberg Z."/>
            <person name="Feau N."/>
            <person name="Dhillon B."/>
            <person name="Hamelin R."/>
            <person name="Burleigh J."/>
            <person name="Smith J."/>
            <person name="Yandell M."/>
            <person name="Nelson C."/>
            <person name="Grigoriev I."/>
            <person name="Davis J."/>
        </authorList>
    </citation>
    <scope>NUCLEOTIDE SEQUENCE</scope>
    <source>
        <strain evidence="8">G11</strain>
    </source>
</reference>
<evidence type="ECO:0000256" key="1">
    <source>
        <dbReference type="ARBA" id="ARBA00007944"/>
    </source>
</evidence>
<dbReference type="GO" id="GO:0016020">
    <property type="term" value="C:membrane"/>
    <property type="evidence" value="ECO:0007669"/>
    <property type="project" value="TreeGrafter"/>
</dbReference>
<evidence type="ECO:0000313" key="8">
    <source>
        <dbReference type="EMBL" id="KAG0147256.1"/>
    </source>
</evidence>
<dbReference type="PIRSF" id="PIRSF025007">
    <property type="entry name" value="Sec15"/>
    <property type="match status" value="1"/>
</dbReference>
<accession>A0A9P6NPI9</accession>
<dbReference type="Pfam" id="PF20651">
    <property type="entry name" value="EXOC6_Sec15_N"/>
    <property type="match status" value="1"/>
</dbReference>
<comment type="caution">
    <text evidence="8">The sequence shown here is derived from an EMBL/GenBank/DDBJ whole genome shotgun (WGS) entry which is preliminary data.</text>
</comment>
<name>A0A9P6NPI9_9BASI</name>
<organism evidence="8 9">
    <name type="scientific">Cronartium quercuum f. sp. fusiforme G11</name>
    <dbReference type="NCBI Taxonomy" id="708437"/>
    <lineage>
        <taxon>Eukaryota</taxon>
        <taxon>Fungi</taxon>
        <taxon>Dikarya</taxon>
        <taxon>Basidiomycota</taxon>
        <taxon>Pucciniomycotina</taxon>
        <taxon>Pucciniomycetes</taxon>
        <taxon>Pucciniales</taxon>
        <taxon>Coleosporiaceae</taxon>
        <taxon>Cronartium</taxon>
    </lineage>
</organism>
<evidence type="ECO:0000313" key="9">
    <source>
        <dbReference type="Proteomes" id="UP000886653"/>
    </source>
</evidence>
<evidence type="ECO:0000256" key="5">
    <source>
        <dbReference type="PIRNR" id="PIRNR025007"/>
    </source>
</evidence>